<evidence type="ECO:0000313" key="2">
    <source>
        <dbReference type="Proteomes" id="UP000824037"/>
    </source>
</evidence>
<proteinExistence type="predicted"/>
<reference evidence="1" key="2">
    <citation type="submission" date="2021-04" db="EMBL/GenBank/DDBJ databases">
        <authorList>
            <person name="Gilroy R."/>
        </authorList>
    </citation>
    <scope>NUCLEOTIDE SEQUENCE</scope>
    <source>
        <strain evidence="1">ChiGjej4B4-7305</strain>
    </source>
</reference>
<reference evidence="1" key="1">
    <citation type="journal article" date="2021" name="PeerJ">
        <title>Extensive microbial diversity within the chicken gut microbiome revealed by metagenomics and culture.</title>
        <authorList>
            <person name="Gilroy R."/>
            <person name="Ravi A."/>
            <person name="Getino M."/>
            <person name="Pursley I."/>
            <person name="Horton D.L."/>
            <person name="Alikhan N.F."/>
            <person name="Baker D."/>
            <person name="Gharbi K."/>
            <person name="Hall N."/>
            <person name="Watson M."/>
            <person name="Adriaenssens E.M."/>
            <person name="Foster-Nyarko E."/>
            <person name="Jarju S."/>
            <person name="Secka A."/>
            <person name="Antonio M."/>
            <person name="Oren A."/>
            <person name="Chaudhuri R.R."/>
            <person name="La Ragione R."/>
            <person name="Hildebrand F."/>
            <person name="Pallen M.J."/>
        </authorList>
    </citation>
    <scope>NUCLEOTIDE SEQUENCE</scope>
    <source>
        <strain evidence="1">ChiGjej4B4-7305</strain>
    </source>
</reference>
<accession>A0A9D2EEX5</accession>
<sequence>MPEAPLFLSTDEIAAALEGRLGDLGAAGGAFGGAIGGGIGAGGPAGGAAGAAGGASGGRIGGRFGAKRFTKQDSQRRQWPQPSTPELMARLRQFLQQPQDRQLTAPDGTPVLGMVGIVGSGSMNLNPCLVEAVWDASGLQVVAHAKEGLIKQRTCEKALDRLQQEVFGAG</sequence>
<dbReference type="EMBL" id="DXBY01000165">
    <property type="protein sequence ID" value="HIZ36075.1"/>
    <property type="molecule type" value="Genomic_DNA"/>
</dbReference>
<dbReference type="Proteomes" id="UP000824037">
    <property type="component" value="Unassembled WGS sequence"/>
</dbReference>
<organism evidence="1 2">
    <name type="scientific">Candidatus Ruania gallistercoris</name>
    <dbReference type="NCBI Taxonomy" id="2838746"/>
    <lineage>
        <taxon>Bacteria</taxon>
        <taxon>Bacillati</taxon>
        <taxon>Actinomycetota</taxon>
        <taxon>Actinomycetes</taxon>
        <taxon>Micrococcales</taxon>
        <taxon>Ruaniaceae</taxon>
        <taxon>Ruania</taxon>
    </lineage>
</organism>
<protein>
    <submittedName>
        <fullName evidence="1">Uncharacterized protein</fullName>
    </submittedName>
</protein>
<comment type="caution">
    <text evidence="1">The sequence shown here is derived from an EMBL/GenBank/DDBJ whole genome shotgun (WGS) entry which is preliminary data.</text>
</comment>
<evidence type="ECO:0000313" key="1">
    <source>
        <dbReference type="EMBL" id="HIZ36075.1"/>
    </source>
</evidence>
<dbReference type="AlphaFoldDB" id="A0A9D2EEX5"/>
<name>A0A9D2EEX5_9MICO</name>
<gene>
    <name evidence="1" type="ORF">H9815_09880</name>
</gene>